<dbReference type="InterPro" id="IPR036034">
    <property type="entry name" value="PDZ_sf"/>
</dbReference>
<dbReference type="VEuPathDB" id="MicrosporidiaDB:CWI39_1764p0010"/>
<dbReference type="AlphaFoldDB" id="A0A4Q9KYQ2"/>
<comment type="caution">
    <text evidence="1">The sequence shown here is derived from an EMBL/GenBank/DDBJ whole genome shotgun (WGS) entry which is preliminary data.</text>
</comment>
<feature type="non-terminal residue" evidence="1">
    <location>
        <position position="88"/>
    </location>
</feature>
<dbReference type="Gene3D" id="2.30.42.10">
    <property type="match status" value="1"/>
</dbReference>
<reference evidence="1 2" key="1">
    <citation type="submission" date="2017-12" db="EMBL/GenBank/DDBJ databases">
        <authorList>
            <person name="Pombert J.-F."/>
            <person name="Haag K.L."/>
            <person name="Ebert D."/>
        </authorList>
    </citation>
    <scope>NUCLEOTIDE SEQUENCE [LARGE SCALE GENOMIC DNA]</scope>
    <source>
        <strain evidence="1">BE-OM-2</strain>
    </source>
</reference>
<dbReference type="Proteomes" id="UP000291404">
    <property type="component" value="Unassembled WGS sequence"/>
</dbReference>
<keyword evidence="2" id="KW-1185">Reference proteome</keyword>
<dbReference type="VEuPathDB" id="MicrosporidiaDB:CWI36_1735p0010"/>
<protein>
    <recommendedName>
        <fullName evidence="3">PDZ GRASP-type domain-containing protein</fullName>
    </recommendedName>
</protein>
<gene>
    <name evidence="1" type="ORF">CWI36_1735p0010</name>
</gene>
<sequence>MGATTSNLKSFQILKIQNNTAAHKHNLLPFFHFITEINNQPIKSPSDIKRLSENWKNNSLKLKIFDARTEEFFEIDLKHLDGHIGGIC</sequence>
<dbReference type="STRING" id="148818.A0A4Q9KYQ2"/>
<accession>A0A4Q9KYQ2</accession>
<name>A0A4Q9KYQ2_9MICR</name>
<proteinExistence type="predicted"/>
<evidence type="ECO:0008006" key="3">
    <source>
        <dbReference type="Google" id="ProtNLM"/>
    </source>
</evidence>
<dbReference type="EMBL" id="PITI01001735">
    <property type="protein sequence ID" value="TBU00129.1"/>
    <property type="molecule type" value="Genomic_DNA"/>
</dbReference>
<organism evidence="1 2">
    <name type="scientific">Hamiltosporidium magnivora</name>
    <dbReference type="NCBI Taxonomy" id="148818"/>
    <lineage>
        <taxon>Eukaryota</taxon>
        <taxon>Fungi</taxon>
        <taxon>Fungi incertae sedis</taxon>
        <taxon>Microsporidia</taxon>
        <taxon>Dubosqiidae</taxon>
        <taxon>Hamiltosporidium</taxon>
    </lineage>
</organism>
<dbReference type="SUPFAM" id="SSF50156">
    <property type="entry name" value="PDZ domain-like"/>
    <property type="match status" value="1"/>
</dbReference>
<evidence type="ECO:0000313" key="2">
    <source>
        <dbReference type="Proteomes" id="UP000291404"/>
    </source>
</evidence>
<evidence type="ECO:0000313" key="1">
    <source>
        <dbReference type="EMBL" id="TBU00129.1"/>
    </source>
</evidence>